<feature type="compositionally biased region" description="Polar residues" evidence="1">
    <location>
        <begin position="158"/>
        <end position="167"/>
    </location>
</feature>
<feature type="compositionally biased region" description="Basic and acidic residues" evidence="1">
    <location>
        <begin position="593"/>
        <end position="605"/>
    </location>
</feature>
<feature type="compositionally biased region" description="Basic residues" evidence="1">
    <location>
        <begin position="398"/>
        <end position="410"/>
    </location>
</feature>
<sequence length="709" mass="78159">MEQQLVINVNICGDGNVDTREAVVKALESVDLRAAVSARLLSNPSDYLPQQPGRRASVAPAQCGYPYHHHEAPAPNTYWQAPLPKATHRPRSRSSNDLAGLVIEIQKQDRDDDASTIATSATSAFRRSRSSNDLRSLTSLTMGKTPSRGNIKEEALANMNNPGPNSRFSRDNRSGTGRRSRSANSLRSISGRVPLTREQLQMHPSVTTRTSRTVPAEDTVPPPLMSAKRRGSTGTLQQSLVSDVTTPTTACRWNANSHMLPSQCCSSAEESDGGHGSGADSDSRVYKTAQGKRRRERTRQNRDAQGRPVRSRSANGLRRTVNSFPVHQSSKPDNWVPEVVAQAPQQQPVGRYSRSSALKESSDAGSVVSAGSASLIVPPNMPQRMGSLTETDVERVHERQKRRSRSRQRSLTRNLSANGSEAMQQETTKPAPQIRRTLSSGNSVVSELTTPPARPQRMPSRNEEDDRGMLLSKANNRKPQPIKSTIRRNRSASDLMSACSVPAHVGSNPEKQPVTQRRRKSFGEGDLQKQMMQRKRESLDSSYTDLFGGFRDRPSCKPSRRGSKDFQSTSGRTETTRSYYGDLFLAEEEEEEAHGPEHDEDHYSDSDDDSDSDSEEEDESESSSIEEAEELVAPPSVYPIKRASCESIGSVHSMAPWSCMCGEVNEADANFCGMCARYKKWTCTECYFANNKCRAIFCGGCAKQRSAMA</sequence>
<keyword evidence="3" id="KW-1185">Reference proteome</keyword>
<evidence type="ECO:0008006" key="4">
    <source>
        <dbReference type="Google" id="ProtNLM"/>
    </source>
</evidence>
<feature type="region of interest" description="Disordered" evidence="1">
    <location>
        <begin position="263"/>
        <end position="335"/>
    </location>
</feature>
<accession>A0A9N8EAT8</accession>
<dbReference type="Proteomes" id="UP001153069">
    <property type="component" value="Unassembled WGS sequence"/>
</dbReference>
<feature type="compositionally biased region" description="Low complexity" evidence="1">
    <location>
        <begin position="126"/>
        <end position="140"/>
    </location>
</feature>
<feature type="region of interest" description="Disordered" evidence="1">
    <location>
        <begin position="126"/>
        <end position="244"/>
    </location>
</feature>
<feature type="compositionally biased region" description="Polar residues" evidence="1">
    <location>
        <begin position="565"/>
        <end position="578"/>
    </location>
</feature>
<organism evidence="2 3">
    <name type="scientific">Seminavis robusta</name>
    <dbReference type="NCBI Taxonomy" id="568900"/>
    <lineage>
        <taxon>Eukaryota</taxon>
        <taxon>Sar</taxon>
        <taxon>Stramenopiles</taxon>
        <taxon>Ochrophyta</taxon>
        <taxon>Bacillariophyta</taxon>
        <taxon>Bacillariophyceae</taxon>
        <taxon>Bacillariophycidae</taxon>
        <taxon>Naviculales</taxon>
        <taxon>Naviculaceae</taxon>
        <taxon>Seminavis</taxon>
    </lineage>
</organism>
<evidence type="ECO:0000313" key="3">
    <source>
        <dbReference type="Proteomes" id="UP001153069"/>
    </source>
</evidence>
<evidence type="ECO:0000313" key="2">
    <source>
        <dbReference type="EMBL" id="CAB9515165.1"/>
    </source>
</evidence>
<name>A0A9N8EAT8_9STRA</name>
<feature type="compositionally biased region" description="Polar residues" evidence="1">
    <location>
        <begin position="411"/>
        <end position="449"/>
    </location>
</feature>
<dbReference type="AlphaFoldDB" id="A0A9N8EAT8"/>
<gene>
    <name evidence="2" type="ORF">SEMRO_697_G189090.1</name>
</gene>
<feature type="compositionally biased region" description="Acidic residues" evidence="1">
    <location>
        <begin position="606"/>
        <end position="630"/>
    </location>
</feature>
<feature type="compositionally biased region" description="Polar residues" evidence="1">
    <location>
        <begin position="232"/>
        <end position="244"/>
    </location>
</feature>
<proteinExistence type="predicted"/>
<evidence type="ECO:0000256" key="1">
    <source>
        <dbReference type="SAM" id="MobiDB-lite"/>
    </source>
</evidence>
<dbReference type="EMBL" id="CAICTM010000696">
    <property type="protein sequence ID" value="CAB9515165.1"/>
    <property type="molecule type" value="Genomic_DNA"/>
</dbReference>
<reference evidence="2" key="1">
    <citation type="submission" date="2020-06" db="EMBL/GenBank/DDBJ databases">
        <authorList>
            <consortium name="Plant Systems Biology data submission"/>
        </authorList>
    </citation>
    <scope>NUCLEOTIDE SEQUENCE</scope>
    <source>
        <strain evidence="2">D6</strain>
    </source>
</reference>
<comment type="caution">
    <text evidence="2">The sequence shown here is derived from an EMBL/GenBank/DDBJ whole genome shotgun (WGS) entry which is preliminary data.</text>
</comment>
<feature type="region of interest" description="Disordered" evidence="1">
    <location>
        <begin position="370"/>
        <end position="633"/>
    </location>
</feature>
<feature type="compositionally biased region" description="Polar residues" evidence="1">
    <location>
        <begin position="198"/>
        <end position="213"/>
    </location>
</feature>
<protein>
    <recommendedName>
        <fullName evidence="4">RanBP2-type domain-containing protein</fullName>
    </recommendedName>
</protein>
<feature type="compositionally biased region" description="Polar residues" evidence="1">
    <location>
        <begin position="320"/>
        <end position="332"/>
    </location>
</feature>